<dbReference type="EMBL" id="FOIB01000017">
    <property type="protein sequence ID" value="SEU41668.1"/>
    <property type="molecule type" value="Genomic_DNA"/>
</dbReference>
<evidence type="ECO:0000313" key="5">
    <source>
        <dbReference type="EMBL" id="GEN13320.1"/>
    </source>
</evidence>
<dbReference type="STRING" id="1334629.MFUL124B02_00670"/>
<keyword evidence="2" id="KW-0677">Repeat</keyword>
<evidence type="ECO:0000313" key="8">
    <source>
        <dbReference type="Proteomes" id="UP000321514"/>
    </source>
</evidence>
<feature type="domain" description="NOTCH1 EGF-like calcium-binding" evidence="4">
    <location>
        <begin position="215"/>
        <end position="252"/>
    </location>
</feature>
<dbReference type="AlphaFoldDB" id="A0A511TGN0"/>
<dbReference type="GO" id="GO:0005509">
    <property type="term" value="F:calcium ion binding"/>
    <property type="evidence" value="ECO:0007669"/>
    <property type="project" value="InterPro"/>
</dbReference>
<proteinExistence type="predicted"/>
<dbReference type="Pfam" id="PF07645">
    <property type="entry name" value="EGF_CA"/>
    <property type="match status" value="1"/>
</dbReference>
<dbReference type="Proteomes" id="UP000321514">
    <property type="component" value="Unassembled WGS sequence"/>
</dbReference>
<keyword evidence="7" id="KW-1185">Reference proteome</keyword>
<dbReference type="InterPro" id="IPR011936">
    <property type="entry name" value="Myxo_disulph_rpt"/>
</dbReference>
<evidence type="ECO:0000313" key="7">
    <source>
        <dbReference type="Proteomes" id="UP000183760"/>
    </source>
</evidence>
<evidence type="ECO:0000256" key="3">
    <source>
        <dbReference type="ARBA" id="ARBA00023157"/>
    </source>
</evidence>
<organism evidence="5 8">
    <name type="scientific">Myxococcus fulvus</name>
    <dbReference type="NCBI Taxonomy" id="33"/>
    <lineage>
        <taxon>Bacteria</taxon>
        <taxon>Pseudomonadati</taxon>
        <taxon>Myxococcota</taxon>
        <taxon>Myxococcia</taxon>
        <taxon>Myxococcales</taxon>
        <taxon>Cystobacterineae</taxon>
        <taxon>Myxococcaceae</taxon>
        <taxon>Myxococcus</taxon>
    </lineage>
</organism>
<reference evidence="6 7" key="1">
    <citation type="submission" date="2016-10" db="EMBL/GenBank/DDBJ databases">
        <authorList>
            <person name="Varghese N."/>
            <person name="Submissions S."/>
        </authorList>
    </citation>
    <scope>NUCLEOTIDE SEQUENCE [LARGE SCALE GENOMIC DNA]</scope>
    <source>
        <strain evidence="6 7">DSM 16525</strain>
    </source>
</reference>
<protein>
    <submittedName>
        <fullName evidence="6">Myxococcus cysteine-rich repeat-containing protein</fullName>
    </submittedName>
</protein>
<keyword evidence="1" id="KW-0732">Signal</keyword>
<dbReference type="PROSITE" id="PS01187">
    <property type="entry name" value="EGF_CA"/>
    <property type="match status" value="1"/>
</dbReference>
<dbReference type="Proteomes" id="UP000183760">
    <property type="component" value="Unassembled WGS sequence"/>
</dbReference>
<sequence>MPGLVLMLGLLGACDGGSGADASTRPPALEQGAQALSAHPYANEVEYGTTVAVRNPDAALGAPDGKAATLLSLLGTALVLDLGEPEVGHLEVHYQGVTVAVVTQVDFYGPGRDDYLGTGYLHLVGLDGRPRVSVVRNPRPLTPYRYVRVRGILGVYHVDAVKARGGNQNSCGDGSVGGTEACDDGNTQAGDGCGADCQVEPGYSCQGTEPSVCADLDECTLGTDDCSLDEVCVNTPGGYDCQGPQACELPYSICGTACVDLRLDDNHCGACDTVCGAPSLCARGDCVEVGALRFFASWGREGDADLLVRTPTGKTVSFFNRGPSEATDFGLLAGDVARGQGPETVFWARGQTPPSGTYVVCLLAQGFDPPMGGTAPVDYTLRIRSNGQEVPPITGRLSAPPASFECTEDSEARIGTFTWQPSP</sequence>
<reference evidence="5 8" key="2">
    <citation type="submission" date="2019-07" db="EMBL/GenBank/DDBJ databases">
        <title>Whole genome shotgun sequence of Myxococcus fulvus NBRC 100333.</title>
        <authorList>
            <person name="Hosoyama A."/>
            <person name="Uohara A."/>
            <person name="Ohji S."/>
            <person name="Ichikawa N."/>
        </authorList>
    </citation>
    <scope>NUCLEOTIDE SEQUENCE [LARGE SCALE GENOMIC DNA]</scope>
    <source>
        <strain evidence="5 8">NBRC 100333</strain>
    </source>
</reference>
<dbReference type="Gene3D" id="2.10.25.10">
    <property type="entry name" value="Laminin"/>
    <property type="match status" value="1"/>
</dbReference>
<dbReference type="InterPro" id="IPR049883">
    <property type="entry name" value="NOTCH1_EGF-like"/>
</dbReference>
<evidence type="ECO:0000313" key="6">
    <source>
        <dbReference type="EMBL" id="SEU41668.1"/>
    </source>
</evidence>
<evidence type="ECO:0000256" key="1">
    <source>
        <dbReference type="ARBA" id="ARBA00022729"/>
    </source>
</evidence>
<keyword evidence="3" id="KW-1015">Disulfide bond</keyword>
<name>A0A511TGN0_MYXFU</name>
<dbReference type="InterPro" id="IPR018097">
    <property type="entry name" value="EGF_Ca-bd_CS"/>
</dbReference>
<accession>A0A511TGN0</accession>
<dbReference type="NCBIfam" id="TIGR02232">
    <property type="entry name" value="myxo_disulf_rpt"/>
    <property type="match status" value="1"/>
</dbReference>
<evidence type="ECO:0000259" key="4">
    <source>
        <dbReference type="Pfam" id="PF07645"/>
    </source>
</evidence>
<dbReference type="EMBL" id="BJXR01000078">
    <property type="protein sequence ID" value="GEN13320.1"/>
    <property type="molecule type" value="Genomic_DNA"/>
</dbReference>
<comment type="caution">
    <text evidence="5">The sequence shown here is derived from an EMBL/GenBank/DDBJ whole genome shotgun (WGS) entry which is preliminary data.</text>
</comment>
<evidence type="ECO:0000256" key="2">
    <source>
        <dbReference type="ARBA" id="ARBA00022737"/>
    </source>
</evidence>
<gene>
    <name evidence="5" type="ORF">MFU01_83570</name>
    <name evidence="6" type="ORF">SAMN05443572_11746</name>
</gene>